<evidence type="ECO:0000313" key="3">
    <source>
        <dbReference type="Proteomes" id="UP001316184"/>
    </source>
</evidence>
<dbReference type="InterPro" id="IPR018490">
    <property type="entry name" value="cNMP-bd_dom_sf"/>
</dbReference>
<sequence length="136" mass="14599">MARRQKADPEVVEALTEHTSFDEELVRQLATAGTAVNIPEGWSIIMETTPADSAYIVLAGTVEIRKAGQVIAHLGAGDVFGEIALVNRSLRNASVVAATPIRALRLGEEAISSLLEHDQEFADTLRTYAQSRITAG</sequence>
<dbReference type="InterPro" id="IPR000595">
    <property type="entry name" value="cNMP-bd_dom"/>
</dbReference>
<dbReference type="InterPro" id="IPR014710">
    <property type="entry name" value="RmlC-like_jellyroll"/>
</dbReference>
<dbReference type="SUPFAM" id="SSF51206">
    <property type="entry name" value="cAMP-binding domain-like"/>
    <property type="match status" value="1"/>
</dbReference>
<evidence type="ECO:0000313" key="2">
    <source>
        <dbReference type="EMBL" id="UUP13863.1"/>
    </source>
</evidence>
<proteinExistence type="predicted"/>
<protein>
    <submittedName>
        <fullName evidence="2">Cyclic nucleotide-binding domain-containing protein</fullName>
    </submittedName>
</protein>
<dbReference type="RefSeq" id="WP_232402829.1">
    <property type="nucleotide sequence ID" value="NZ_CP102173.1"/>
</dbReference>
<organism evidence="2 3">
    <name type="scientific">Aeromicrobium wangtongii</name>
    <dbReference type="NCBI Taxonomy" id="2969247"/>
    <lineage>
        <taxon>Bacteria</taxon>
        <taxon>Bacillati</taxon>
        <taxon>Actinomycetota</taxon>
        <taxon>Actinomycetes</taxon>
        <taxon>Propionibacteriales</taxon>
        <taxon>Nocardioidaceae</taxon>
        <taxon>Aeromicrobium</taxon>
    </lineage>
</organism>
<dbReference type="Proteomes" id="UP001316184">
    <property type="component" value="Chromosome"/>
</dbReference>
<dbReference type="CDD" id="cd00038">
    <property type="entry name" value="CAP_ED"/>
    <property type="match status" value="1"/>
</dbReference>
<reference evidence="2 3" key="1">
    <citation type="submission" date="2022-08" db="EMBL/GenBank/DDBJ databases">
        <title>novel species in genus Aeromicrobium.</title>
        <authorList>
            <person name="Ye L."/>
        </authorList>
    </citation>
    <scope>NUCLEOTIDE SEQUENCE [LARGE SCALE GENOMIC DNA]</scope>
    <source>
        <strain evidence="3">zg-Y1379</strain>
    </source>
</reference>
<dbReference type="SMART" id="SM00100">
    <property type="entry name" value="cNMP"/>
    <property type="match status" value="1"/>
</dbReference>
<evidence type="ECO:0000259" key="1">
    <source>
        <dbReference type="PROSITE" id="PS50042"/>
    </source>
</evidence>
<dbReference type="EMBL" id="CP102173">
    <property type="protein sequence ID" value="UUP13863.1"/>
    <property type="molecule type" value="Genomic_DNA"/>
</dbReference>
<keyword evidence="3" id="KW-1185">Reference proteome</keyword>
<feature type="domain" description="Cyclic nucleotide-binding" evidence="1">
    <location>
        <begin position="17"/>
        <end position="115"/>
    </location>
</feature>
<dbReference type="PANTHER" id="PTHR23011:SF28">
    <property type="entry name" value="CYCLIC NUCLEOTIDE-BINDING DOMAIN CONTAINING PROTEIN"/>
    <property type="match status" value="1"/>
</dbReference>
<dbReference type="PANTHER" id="PTHR23011">
    <property type="entry name" value="CYCLIC NUCLEOTIDE-BINDING DOMAIN CONTAINING PROTEIN"/>
    <property type="match status" value="1"/>
</dbReference>
<accession>A0ABY5M9Z1</accession>
<dbReference type="Gene3D" id="2.60.120.10">
    <property type="entry name" value="Jelly Rolls"/>
    <property type="match status" value="1"/>
</dbReference>
<name>A0ABY5M9Z1_9ACTN</name>
<gene>
    <name evidence="2" type="ORF">NQV15_00710</name>
</gene>
<dbReference type="PROSITE" id="PS50042">
    <property type="entry name" value="CNMP_BINDING_3"/>
    <property type="match status" value="1"/>
</dbReference>
<dbReference type="Pfam" id="PF00027">
    <property type="entry name" value="cNMP_binding"/>
    <property type="match status" value="1"/>
</dbReference>